<sequence length="265" mass="29041">MESWEDIVTSLFPTADISSTTRQEDDVDIEVRIVIDNAPNITAEEVIDILEAYGKDHGGKSTLFLPDRVSTIKFCGVYYAKSILTTMAYLSSSITSSNYPEALNIHAFGNTYRTIGVSKHCCPICTKILSLLTHTHRNGLISLELLTVLCSHPNIYPTSLPPLVPSDMAEHLVQWLEGLLKDKLVKLVKKKWRSIGDSMESATSQDSKSESPKKLKGGAVAAVVEAGRKVMTRGGLRKFVKWGGKGMKIGQVGECEQGQGRKDGE</sequence>
<evidence type="ECO:0000313" key="1">
    <source>
        <dbReference type="EMBL" id="RPB18631.1"/>
    </source>
</evidence>
<accession>A0A3N4LD91</accession>
<protein>
    <submittedName>
        <fullName evidence="1">Uncharacterized protein</fullName>
    </submittedName>
</protein>
<dbReference type="OrthoDB" id="5371734at2759"/>
<dbReference type="Proteomes" id="UP000267821">
    <property type="component" value="Unassembled WGS sequence"/>
</dbReference>
<organism evidence="1 2">
    <name type="scientific">Terfezia boudieri ATCC MYA-4762</name>
    <dbReference type="NCBI Taxonomy" id="1051890"/>
    <lineage>
        <taxon>Eukaryota</taxon>
        <taxon>Fungi</taxon>
        <taxon>Dikarya</taxon>
        <taxon>Ascomycota</taxon>
        <taxon>Pezizomycotina</taxon>
        <taxon>Pezizomycetes</taxon>
        <taxon>Pezizales</taxon>
        <taxon>Pezizaceae</taxon>
        <taxon>Terfezia</taxon>
    </lineage>
</organism>
<reference evidence="1 2" key="1">
    <citation type="journal article" date="2018" name="Nat. Ecol. Evol.">
        <title>Pezizomycetes genomes reveal the molecular basis of ectomycorrhizal truffle lifestyle.</title>
        <authorList>
            <person name="Murat C."/>
            <person name="Payen T."/>
            <person name="Noel B."/>
            <person name="Kuo A."/>
            <person name="Morin E."/>
            <person name="Chen J."/>
            <person name="Kohler A."/>
            <person name="Krizsan K."/>
            <person name="Balestrini R."/>
            <person name="Da Silva C."/>
            <person name="Montanini B."/>
            <person name="Hainaut M."/>
            <person name="Levati E."/>
            <person name="Barry K.W."/>
            <person name="Belfiori B."/>
            <person name="Cichocki N."/>
            <person name="Clum A."/>
            <person name="Dockter R.B."/>
            <person name="Fauchery L."/>
            <person name="Guy J."/>
            <person name="Iotti M."/>
            <person name="Le Tacon F."/>
            <person name="Lindquist E.A."/>
            <person name="Lipzen A."/>
            <person name="Malagnac F."/>
            <person name="Mello A."/>
            <person name="Molinier V."/>
            <person name="Miyauchi S."/>
            <person name="Poulain J."/>
            <person name="Riccioni C."/>
            <person name="Rubini A."/>
            <person name="Sitrit Y."/>
            <person name="Splivallo R."/>
            <person name="Traeger S."/>
            <person name="Wang M."/>
            <person name="Zifcakova L."/>
            <person name="Wipf D."/>
            <person name="Zambonelli A."/>
            <person name="Paolocci F."/>
            <person name="Nowrousian M."/>
            <person name="Ottonello S."/>
            <person name="Baldrian P."/>
            <person name="Spatafora J.W."/>
            <person name="Henrissat B."/>
            <person name="Nagy L.G."/>
            <person name="Aury J.M."/>
            <person name="Wincker P."/>
            <person name="Grigoriev I.V."/>
            <person name="Bonfante P."/>
            <person name="Martin F.M."/>
        </authorList>
    </citation>
    <scope>NUCLEOTIDE SEQUENCE [LARGE SCALE GENOMIC DNA]</scope>
    <source>
        <strain evidence="1 2">ATCC MYA-4762</strain>
    </source>
</reference>
<gene>
    <name evidence="1" type="ORF">L211DRAFT_871690</name>
</gene>
<dbReference type="InParanoid" id="A0A3N4LD91"/>
<dbReference type="AlphaFoldDB" id="A0A3N4LD91"/>
<dbReference type="EMBL" id="ML121618">
    <property type="protein sequence ID" value="RPB18631.1"/>
    <property type="molecule type" value="Genomic_DNA"/>
</dbReference>
<proteinExistence type="predicted"/>
<keyword evidence="2" id="KW-1185">Reference proteome</keyword>
<evidence type="ECO:0000313" key="2">
    <source>
        <dbReference type="Proteomes" id="UP000267821"/>
    </source>
</evidence>
<name>A0A3N4LD91_9PEZI</name>